<evidence type="ECO:0000256" key="5">
    <source>
        <dbReference type="ARBA" id="ARBA00048735"/>
    </source>
</evidence>
<evidence type="ECO:0000256" key="4">
    <source>
        <dbReference type="ARBA" id="ARBA00023277"/>
    </source>
</evidence>
<dbReference type="CDD" id="cd11344">
    <property type="entry name" value="AmyAc_GlgE_like"/>
    <property type="match status" value="1"/>
</dbReference>
<dbReference type="Pfam" id="PF11896">
    <property type="entry name" value="GlgE_dom_N_S"/>
    <property type="match status" value="1"/>
</dbReference>
<reference evidence="9" key="1">
    <citation type="submission" date="2023-08" db="EMBL/GenBank/DDBJ databases">
        <title>Rhodospirillaceae gen. nov., a novel taxon isolated from the Yangtze River Yuezi River estuary sludge.</title>
        <authorList>
            <person name="Ruan L."/>
        </authorList>
    </citation>
    <scope>NUCLEOTIDE SEQUENCE [LARGE SCALE GENOMIC DNA]</scope>
    <source>
        <strain evidence="9">R-7</strain>
    </source>
</reference>
<organism evidence="8 9">
    <name type="scientific">Dongia sedimenti</name>
    <dbReference type="NCBI Taxonomy" id="3064282"/>
    <lineage>
        <taxon>Bacteria</taxon>
        <taxon>Pseudomonadati</taxon>
        <taxon>Pseudomonadota</taxon>
        <taxon>Alphaproteobacteria</taxon>
        <taxon>Rhodospirillales</taxon>
        <taxon>Dongiaceae</taxon>
        <taxon>Dongia</taxon>
    </lineage>
</organism>
<evidence type="ECO:0000313" key="9">
    <source>
        <dbReference type="Proteomes" id="UP001230156"/>
    </source>
</evidence>
<evidence type="ECO:0000256" key="2">
    <source>
        <dbReference type="ARBA" id="ARBA00022676"/>
    </source>
</evidence>
<dbReference type="InterPro" id="IPR026585">
    <property type="entry name" value="GlgE"/>
</dbReference>
<dbReference type="InterPro" id="IPR021828">
    <property type="entry name" value="GlgE_dom_N/S"/>
</dbReference>
<protein>
    <recommendedName>
        <fullName evidence="6">Alpha-1,4-glucan:maltose-1-phosphate maltosyltransferase</fullName>
        <shortName evidence="6">GMPMT</shortName>
        <ecNumber evidence="6">2.4.99.16</ecNumber>
    </recommendedName>
    <alternativeName>
        <fullName evidence="6">(1-&gt;4)-alpha-D-glucan:maltose-1-phosphate alpha-D-maltosyltransferase</fullName>
    </alternativeName>
</protein>
<dbReference type="Gene3D" id="2.60.40.1180">
    <property type="entry name" value="Golgi alpha-mannosidase II"/>
    <property type="match status" value="1"/>
</dbReference>
<dbReference type="HAMAP" id="MF_02124">
    <property type="entry name" value="GlgE"/>
    <property type="match status" value="1"/>
</dbReference>
<dbReference type="RefSeq" id="WP_379961793.1">
    <property type="nucleotide sequence ID" value="NZ_JAUYVI010000011.1"/>
</dbReference>
<dbReference type="SMART" id="SM00642">
    <property type="entry name" value="Aamy"/>
    <property type="match status" value="1"/>
</dbReference>
<accession>A0ABU0YUQ2</accession>
<keyword evidence="2 6" id="KW-0328">Glycosyltransferase</keyword>
<dbReference type="InterPro" id="IPR013783">
    <property type="entry name" value="Ig-like_fold"/>
</dbReference>
<dbReference type="InterPro" id="IPR049171">
    <property type="entry name" value="GLGE_C"/>
</dbReference>
<name>A0ABU0YUQ2_9PROT</name>
<dbReference type="PANTHER" id="PTHR47786:SF2">
    <property type="entry name" value="GLYCOSYL HYDROLASE FAMILY 13 CATALYTIC DOMAIN-CONTAINING PROTEIN"/>
    <property type="match status" value="1"/>
</dbReference>
<dbReference type="InterPro" id="IPR013780">
    <property type="entry name" value="Glyco_hydro_b"/>
</dbReference>
<dbReference type="SUPFAM" id="SSF51445">
    <property type="entry name" value="(Trans)glycosidases"/>
    <property type="match status" value="2"/>
</dbReference>
<sequence length="1088" mass="121333">MQDRHTATRPSIYYFHPTLGGEMGGWSRHLDRCAAMGFSHLLLAPPFQPGRSGNIFLTADHDAFHRALQAGASAGQQLRKLAENCHRRGMKVWLDLVLDRVAVEAGVVAEHPHWFAGGRDDALPDPRTIIRTSQAASFDFGPPHHGAILAWWLQRIGAWLESGIDGFRLDQPHVIPPHFLKDLISAAKAEHPGCRFVAWTPGLNTEQIVGLKDCGVDLTVASTCRWDFKSEWFLEEQDKLATVAPPLALAEAPFARRLAESFPSSDALERGYRRTIDFCATDGNGWLMPMGFEFGSAIPMETARADPAAFERQEKTGNTRLIDEIAAANVRGRRLFDGKPVHWRVLSSPNALVFAEVAETGDAGTLRLVNAATGVTQGADIAKLLARSGRAWAPKEQTARLEGGHLQLQPAEVLLVELTLAAAVKLPTPQSKRQAAAAAKLPRVVIQHVAPVVEGGAYPAKRVVGERVAVEADIFSDGHGELAADLLWRAADDPEWRRVPMQFLGNDHWTAHFRPERVGDHQFTIEAWRDDFASLQHGTLKKRDAGIAIELELAEMSAFLDRHAPVPAERSDVVKAFMAKLHRAKRAERTDLLLSKDAVVALRGVTPLEARTRHQPAVPMTVDRGAALFSSWYEIFPRSQSGSVERHGTFDDVIDRLPAIQAMGFDTLYFPPIHPIGAVNRKGKNNSTRAEPGEPGSPYAIGSAEGGHEAIHPQLGTIEDFRRLRDAAAAQGIELALDFAIQCAPDHPWLKEHPEWFAWRADGTIAYAENPPKKYEDIVNVDFYAPGAVPSLWLALRDIALYWRMEGVRTFRVDNPHTKPLPFWRWMIADIRARFPDTLFLSEAFTRPQVMYELAKIGFSQSYTYFTWRNTKAELESYLTELTAGPPKDFFRPHFFVNTPDINPVFLQRSGRAGFLIRAALASTLSGLWGVYNGFELCEGTPLPGKEEYLDSEKYEIRAWDWNRPGNIVAEISQLNRIRRRNPALQTHLGIKFIAAANENVTAFIKATPERDNVILVAINLDPFNAQESWIEIPLWQWSLPDHASIDVEDLIGGSKFQWHGKSGTIRLDPYELPYVIWRIAVPAGDRL</sequence>
<comment type="caution">
    <text evidence="8">The sequence shown here is derived from an EMBL/GenBank/DDBJ whole genome shotgun (WGS) entry which is preliminary data.</text>
</comment>
<feature type="binding site" evidence="6">
    <location>
        <position position="777"/>
    </location>
    <ligand>
        <name>alpha-maltose 1-phosphate</name>
        <dbReference type="ChEBI" id="CHEBI:63576"/>
    </ligand>
</feature>
<proteinExistence type="inferred from homology"/>
<dbReference type="Pfam" id="PF21702">
    <property type="entry name" value="GLGE_C"/>
    <property type="match status" value="1"/>
</dbReference>
<evidence type="ECO:0000256" key="6">
    <source>
        <dbReference type="HAMAP-Rule" id="MF_02124"/>
    </source>
</evidence>
<dbReference type="Gene3D" id="3.20.20.80">
    <property type="entry name" value="Glycosidases"/>
    <property type="match status" value="2"/>
</dbReference>
<dbReference type="PANTHER" id="PTHR47786">
    <property type="entry name" value="ALPHA-1,4-GLUCAN:MALTOSE-1-PHOSPHATE MALTOSYLTRANSFERASE"/>
    <property type="match status" value="1"/>
</dbReference>
<dbReference type="Proteomes" id="UP001230156">
    <property type="component" value="Unassembled WGS sequence"/>
</dbReference>
<feature type="domain" description="Glycosyl hydrolase family 13 catalytic" evidence="7">
    <location>
        <begin position="634"/>
        <end position="979"/>
    </location>
</feature>
<feature type="binding site" evidence="6">
    <location>
        <position position="742"/>
    </location>
    <ligand>
        <name>alpha-maltose 1-phosphate</name>
        <dbReference type="ChEBI" id="CHEBI:63576"/>
    </ligand>
</feature>
<evidence type="ECO:0000313" key="8">
    <source>
        <dbReference type="EMBL" id="MDQ7251429.1"/>
    </source>
</evidence>
<comment type="catalytic activity">
    <reaction evidence="5 6">
        <text>alpha-maltose 1-phosphate + [(1-&gt;4)-alpha-D-glucosyl](n) = [(1-&gt;4)-alpha-D-glucosyl](n+2) + phosphate</text>
        <dbReference type="Rhea" id="RHEA:42692"/>
        <dbReference type="Rhea" id="RHEA-COMP:9584"/>
        <dbReference type="Rhea" id="RHEA-COMP:10183"/>
        <dbReference type="ChEBI" id="CHEBI:15444"/>
        <dbReference type="ChEBI" id="CHEBI:43474"/>
        <dbReference type="ChEBI" id="CHEBI:63576"/>
        <dbReference type="EC" id="2.4.99.16"/>
    </reaction>
</comment>
<gene>
    <name evidence="6" type="primary">glgE</name>
    <name evidence="8" type="ORF">Q8A70_27330</name>
</gene>
<comment type="subunit">
    <text evidence="1 6">Homodimer.</text>
</comment>
<keyword evidence="9" id="KW-1185">Reference proteome</keyword>
<dbReference type="InterPro" id="IPR017853">
    <property type="entry name" value="GH"/>
</dbReference>
<dbReference type="Gene3D" id="2.60.40.10">
    <property type="entry name" value="Immunoglobulins"/>
    <property type="match status" value="1"/>
</dbReference>
<feature type="binding site" evidence="6">
    <location>
        <position position="815"/>
    </location>
    <ligand>
        <name>alpha-maltose 1-phosphate</name>
        <dbReference type="ChEBI" id="CHEBI:63576"/>
    </ligand>
</feature>
<feature type="active site" description="Proton donor" evidence="6">
    <location>
        <position position="843"/>
    </location>
</feature>
<evidence type="ECO:0000256" key="3">
    <source>
        <dbReference type="ARBA" id="ARBA00022679"/>
    </source>
</evidence>
<feature type="active site" description="Nucleophile" evidence="6">
    <location>
        <position position="814"/>
    </location>
</feature>
<comment type="function">
    <text evidence="6">Maltosyltransferase that uses maltose 1-phosphate (M1P) as the sugar donor to elongate linear or branched alpha-(1-&gt;4)-glucans. Is involved in a branched alpha-glucan biosynthetic pathway from trehalose, together with TreS, Mak and GlgB.</text>
</comment>
<feature type="binding site" evidence="6">
    <location>
        <position position="682"/>
    </location>
    <ligand>
        <name>alpha-maltose 1-phosphate</name>
        <dbReference type="ChEBI" id="CHEBI:63576"/>
    </ligand>
</feature>
<dbReference type="Gene3D" id="1.20.58.80">
    <property type="entry name" value="Phosphotransferase system, lactose/cellobiose-type IIA subunit"/>
    <property type="match status" value="1"/>
</dbReference>
<evidence type="ECO:0000259" key="7">
    <source>
        <dbReference type="SMART" id="SM00642"/>
    </source>
</evidence>
<feature type="binding site" evidence="6">
    <location>
        <begin position="954"/>
        <end position="955"/>
    </location>
    <ligand>
        <name>alpha-maltose 1-phosphate</name>
        <dbReference type="ChEBI" id="CHEBI:63576"/>
    </ligand>
</feature>
<keyword evidence="3 6" id="KW-0808">Transferase</keyword>
<keyword evidence="4 6" id="KW-0119">Carbohydrate metabolism</keyword>
<dbReference type="Pfam" id="PF00128">
    <property type="entry name" value="Alpha-amylase"/>
    <property type="match status" value="1"/>
</dbReference>
<evidence type="ECO:0000256" key="1">
    <source>
        <dbReference type="ARBA" id="ARBA00011738"/>
    </source>
</evidence>
<feature type="site" description="Transition state stabilizer" evidence="6">
    <location>
        <position position="901"/>
    </location>
</feature>
<dbReference type="InterPro" id="IPR006047">
    <property type="entry name" value="GH13_cat_dom"/>
</dbReference>
<dbReference type="EMBL" id="JAUYVI010000011">
    <property type="protein sequence ID" value="MDQ7251429.1"/>
    <property type="molecule type" value="Genomic_DNA"/>
</dbReference>
<comment type="similarity">
    <text evidence="6">Belongs to the glycosyl hydrolase 13 family. GlgE subfamily.</text>
</comment>
<dbReference type="EC" id="2.4.99.16" evidence="6"/>
<dbReference type="SUPFAM" id="SSF51011">
    <property type="entry name" value="Glycosyl hydrolase domain"/>
    <property type="match status" value="1"/>
</dbReference>